<organism evidence="2">
    <name type="scientific">Salmonella typhimurium</name>
    <dbReference type="NCBI Taxonomy" id="90371"/>
    <lineage>
        <taxon>Bacteria</taxon>
        <taxon>Pseudomonadati</taxon>
        <taxon>Pseudomonadota</taxon>
        <taxon>Gammaproteobacteria</taxon>
        <taxon>Enterobacterales</taxon>
        <taxon>Enterobacteriaceae</taxon>
        <taxon>Salmonella</taxon>
    </lineage>
</organism>
<gene>
    <name evidence="2" type="ORF">G4190_001740</name>
</gene>
<protein>
    <recommendedName>
        <fullName evidence="1">Uncharacterized domain-containing protein</fullName>
    </recommendedName>
</protein>
<feature type="non-terminal residue" evidence="2">
    <location>
        <position position="126"/>
    </location>
</feature>
<feature type="domain" description="Uncharacterised" evidence="1">
    <location>
        <begin position="31"/>
        <end position="126"/>
    </location>
</feature>
<proteinExistence type="predicted"/>
<dbReference type="EMBL" id="DAATST010000007">
    <property type="protein sequence ID" value="HAE9963129.1"/>
    <property type="molecule type" value="Genomic_DNA"/>
</dbReference>
<sequence>MINKIKTFLSGTSAITEPSGKHPVSAPTGYFSPVKAEELTISALRQEALQKIRENNALSGEVYQRLYLAPVHHLLERAQNVPAAPDGRWAYTGGFGDLSLRFTAYAVRLARGYMFPPGAKPEEQAA</sequence>
<reference evidence="2" key="2">
    <citation type="submission" date="2018-07" db="EMBL/GenBank/DDBJ databases">
        <authorList>
            <consortium name="NCBI Pathogen Detection Project"/>
        </authorList>
    </citation>
    <scope>NUCLEOTIDE SEQUENCE</scope>
    <source>
        <strain evidence="2">2011-60-1338-1</strain>
    </source>
</reference>
<dbReference type="AlphaFoldDB" id="A0A740DYF0"/>
<accession>A0A740DYF0</accession>
<dbReference type="Gene3D" id="1.10.3210.40">
    <property type="match status" value="1"/>
</dbReference>
<comment type="caution">
    <text evidence="2">The sequence shown here is derived from an EMBL/GenBank/DDBJ whole genome shotgun (WGS) entry which is preliminary data.</text>
</comment>
<evidence type="ECO:0000259" key="1">
    <source>
        <dbReference type="Pfam" id="PF07514"/>
    </source>
</evidence>
<dbReference type="InterPro" id="IPR011119">
    <property type="entry name" value="Unchr_helicase_relaxase_TraI"/>
</dbReference>
<evidence type="ECO:0000313" key="2">
    <source>
        <dbReference type="EMBL" id="HAE9963129.1"/>
    </source>
</evidence>
<reference evidence="2" key="1">
    <citation type="journal article" date="2018" name="Genome Biol.">
        <title>SKESA: strategic k-mer extension for scrupulous assemblies.</title>
        <authorList>
            <person name="Souvorov A."/>
            <person name="Agarwala R."/>
            <person name="Lipman D.J."/>
        </authorList>
    </citation>
    <scope>NUCLEOTIDE SEQUENCE</scope>
    <source>
        <strain evidence="2">2011-60-1338-1</strain>
    </source>
</reference>
<name>A0A740DYF0_SALTM</name>
<dbReference type="Pfam" id="PF07514">
    <property type="entry name" value="TraI_2"/>
    <property type="match status" value="1"/>
</dbReference>